<comment type="caution">
    <text evidence="1">The sequence shown here is derived from an EMBL/GenBank/DDBJ whole genome shotgun (WGS) entry which is preliminary data.</text>
</comment>
<organism evidence="1 2">
    <name type="scientific">Plakobranchus ocellatus</name>
    <dbReference type="NCBI Taxonomy" id="259542"/>
    <lineage>
        <taxon>Eukaryota</taxon>
        <taxon>Metazoa</taxon>
        <taxon>Spiralia</taxon>
        <taxon>Lophotrochozoa</taxon>
        <taxon>Mollusca</taxon>
        <taxon>Gastropoda</taxon>
        <taxon>Heterobranchia</taxon>
        <taxon>Euthyneura</taxon>
        <taxon>Panpulmonata</taxon>
        <taxon>Sacoglossa</taxon>
        <taxon>Placobranchoidea</taxon>
        <taxon>Plakobranchidae</taxon>
        <taxon>Plakobranchus</taxon>
    </lineage>
</organism>
<evidence type="ECO:0000313" key="1">
    <source>
        <dbReference type="EMBL" id="GFO00148.1"/>
    </source>
</evidence>
<name>A0AAV4A0F6_9GAST</name>
<proteinExistence type="predicted"/>
<dbReference type="Proteomes" id="UP000735302">
    <property type="component" value="Unassembled WGS sequence"/>
</dbReference>
<gene>
    <name evidence="1" type="ORF">PoB_002665300</name>
</gene>
<sequence length="175" mass="19686">MKQNLGLHTAFRIIVIVGLAWLPDRLIKLVAETFAITPEKRSSSNFAPEPDVWIHRHMLEGKIPEQRKSSQAVGYEEARTPCGTRLHSFVEVNQSVRQVQTNSETTQFVQSEAVARVACRYSRPLVEECATCAFLRYGVFMCFDLRKGSSTWDASVGRLVVDDAPTVTRVTSHAF</sequence>
<keyword evidence="2" id="KW-1185">Reference proteome</keyword>
<protein>
    <recommendedName>
        <fullName evidence="3">Secreted protein</fullName>
    </recommendedName>
</protein>
<evidence type="ECO:0008006" key="3">
    <source>
        <dbReference type="Google" id="ProtNLM"/>
    </source>
</evidence>
<dbReference type="EMBL" id="BLXT01003032">
    <property type="protein sequence ID" value="GFO00148.1"/>
    <property type="molecule type" value="Genomic_DNA"/>
</dbReference>
<reference evidence="1 2" key="1">
    <citation type="journal article" date="2021" name="Elife">
        <title>Chloroplast acquisition without the gene transfer in kleptoplastic sea slugs, Plakobranchus ocellatus.</title>
        <authorList>
            <person name="Maeda T."/>
            <person name="Takahashi S."/>
            <person name="Yoshida T."/>
            <person name="Shimamura S."/>
            <person name="Takaki Y."/>
            <person name="Nagai Y."/>
            <person name="Toyoda A."/>
            <person name="Suzuki Y."/>
            <person name="Arimoto A."/>
            <person name="Ishii H."/>
            <person name="Satoh N."/>
            <person name="Nishiyama T."/>
            <person name="Hasebe M."/>
            <person name="Maruyama T."/>
            <person name="Minagawa J."/>
            <person name="Obokata J."/>
            <person name="Shigenobu S."/>
        </authorList>
    </citation>
    <scope>NUCLEOTIDE SEQUENCE [LARGE SCALE GENOMIC DNA]</scope>
</reference>
<dbReference type="AlphaFoldDB" id="A0AAV4A0F6"/>
<evidence type="ECO:0000313" key="2">
    <source>
        <dbReference type="Proteomes" id="UP000735302"/>
    </source>
</evidence>
<accession>A0AAV4A0F6</accession>